<dbReference type="Proteomes" id="UP001145114">
    <property type="component" value="Unassembled WGS sequence"/>
</dbReference>
<name>A0ACC1HHZ3_9FUNG</name>
<evidence type="ECO:0000313" key="2">
    <source>
        <dbReference type="Proteomes" id="UP001145114"/>
    </source>
</evidence>
<dbReference type="EMBL" id="JAMZIH010005214">
    <property type="protein sequence ID" value="KAJ1675660.1"/>
    <property type="molecule type" value="Genomic_DNA"/>
</dbReference>
<protein>
    <submittedName>
        <fullName evidence="1">Uncharacterized protein</fullName>
    </submittedName>
</protein>
<gene>
    <name evidence="1" type="ORF">EV182_000836</name>
</gene>
<keyword evidence="2" id="KW-1185">Reference proteome</keyword>
<organism evidence="1 2">
    <name type="scientific">Spiromyces aspiralis</name>
    <dbReference type="NCBI Taxonomy" id="68401"/>
    <lineage>
        <taxon>Eukaryota</taxon>
        <taxon>Fungi</taxon>
        <taxon>Fungi incertae sedis</taxon>
        <taxon>Zoopagomycota</taxon>
        <taxon>Kickxellomycotina</taxon>
        <taxon>Kickxellomycetes</taxon>
        <taxon>Kickxellales</taxon>
        <taxon>Kickxellaceae</taxon>
        <taxon>Spiromyces</taxon>
    </lineage>
</organism>
<sequence length="292" mass="33108">MSGGVDSSVAAYLLKKAGFDVSGVFMRNWDTRDERGECPSEKDFWDVQSVCRQLQIPLQEVNLVREYWNQVFSVVLNEYAEGRTPNPDLLCNQEIKFGVLLAKIFDESFGNNKEDRVWFATGHYSRLQRVGRRVLLLRGADPRKDQSYYLASVGDEQLERVIFPLGNLCKATHVRQVARDAGLTTANKDESMGVCFVGERRRFADFLAEYIPQIEGDIVTLDGQVVDAQIRYMQQPIKCNMVRNEDSALHKYRVSFERPVYGVAPGQYLVLYDEDVCLGAATISATEHNLGT</sequence>
<accession>A0ACC1HHZ3</accession>
<evidence type="ECO:0000313" key="1">
    <source>
        <dbReference type="EMBL" id="KAJ1675660.1"/>
    </source>
</evidence>
<proteinExistence type="predicted"/>
<comment type="caution">
    <text evidence="1">The sequence shown here is derived from an EMBL/GenBank/DDBJ whole genome shotgun (WGS) entry which is preliminary data.</text>
</comment>
<reference evidence="1" key="1">
    <citation type="submission" date="2022-06" db="EMBL/GenBank/DDBJ databases">
        <title>Phylogenomic reconstructions and comparative analyses of Kickxellomycotina fungi.</title>
        <authorList>
            <person name="Reynolds N.K."/>
            <person name="Stajich J.E."/>
            <person name="Barry K."/>
            <person name="Grigoriev I.V."/>
            <person name="Crous P."/>
            <person name="Smith M.E."/>
        </authorList>
    </citation>
    <scope>NUCLEOTIDE SEQUENCE</scope>
    <source>
        <strain evidence="1">RSA 2271</strain>
    </source>
</reference>